<dbReference type="AlphaFoldDB" id="A0A9N8Q133"/>
<reference evidence="1" key="1">
    <citation type="submission" date="2021-12" db="EMBL/GenBank/DDBJ databases">
        <authorList>
            <person name="King R."/>
        </authorList>
    </citation>
    <scope>NUCLEOTIDE SEQUENCE</scope>
</reference>
<keyword evidence="2" id="KW-1185">Reference proteome</keyword>
<organism evidence="1 2">
    <name type="scientific">Chrysodeixis includens</name>
    <name type="common">Soybean looper</name>
    <name type="synonym">Pseudoplusia includens</name>
    <dbReference type="NCBI Taxonomy" id="689277"/>
    <lineage>
        <taxon>Eukaryota</taxon>
        <taxon>Metazoa</taxon>
        <taxon>Ecdysozoa</taxon>
        <taxon>Arthropoda</taxon>
        <taxon>Hexapoda</taxon>
        <taxon>Insecta</taxon>
        <taxon>Pterygota</taxon>
        <taxon>Neoptera</taxon>
        <taxon>Endopterygota</taxon>
        <taxon>Lepidoptera</taxon>
        <taxon>Glossata</taxon>
        <taxon>Ditrysia</taxon>
        <taxon>Noctuoidea</taxon>
        <taxon>Noctuidae</taxon>
        <taxon>Plusiinae</taxon>
        <taxon>Chrysodeixis</taxon>
    </lineage>
</organism>
<evidence type="ECO:0000313" key="2">
    <source>
        <dbReference type="Proteomes" id="UP001154114"/>
    </source>
</evidence>
<dbReference type="OrthoDB" id="6931130at2759"/>
<gene>
    <name evidence="1" type="ORF">CINC_LOCUS1834</name>
</gene>
<protein>
    <submittedName>
        <fullName evidence="1">Uncharacterized protein</fullName>
    </submittedName>
</protein>
<sequence length="473" mass="55558">MHHTSRSGSGARAQRGDYSHSAVRPRCSMAARVTLASLALLATAYLAHAQDAIIYVDASNRTHSRLSVRESQKELESLVTDLQATKADAQLLYIDFASRAGNDLKTFLRNMTGFADNIMDKVDADDRYNNTDECWTKFEYRTKKIEHDARKAAVFSGDNHHKFLMGHMIVFRMHLNKSEDYLKRCDKVTRSCDNCETTPRIKRWRRLALDEIHRVREDMPFTRRSYRDLVSHARRKLNHLRKQAINRARDAVEDYKYCLRRGTEQTTKSLVHKFETDAATSRTLQEYDKNQMRSWADTAQVQRLEACVQYRLQMIKHQEHNFKSDRNAKWNDCLYAHRNDTRQASTQYHGNEQQCLRQAASEDVEQKENVKLWEKEISKWRKGYRYIINLCRDENPENKYMAEQCVVRYMQNDKYDELIHRLLQLKQVAMTGLQDYYSSSQAALDRCLNASLSQYLDRVRAVMNVLNKCYSIT</sequence>
<dbReference type="Proteomes" id="UP001154114">
    <property type="component" value="Chromosome 12"/>
</dbReference>
<accession>A0A9N8Q133</accession>
<name>A0A9N8Q133_CHRIL</name>
<dbReference type="EMBL" id="LR824015">
    <property type="protein sequence ID" value="CAD0200146.1"/>
    <property type="molecule type" value="Genomic_DNA"/>
</dbReference>
<proteinExistence type="predicted"/>
<evidence type="ECO:0000313" key="1">
    <source>
        <dbReference type="EMBL" id="CAD0200146.1"/>
    </source>
</evidence>